<evidence type="ECO:0000256" key="17">
    <source>
        <dbReference type="ARBA" id="ARBA00044717"/>
    </source>
</evidence>
<keyword evidence="22" id="KW-1185">Reference proteome</keyword>
<dbReference type="Pfam" id="PF13621">
    <property type="entry name" value="Cupin_8"/>
    <property type="match status" value="1"/>
</dbReference>
<name>A0AAE0IFQ0_9PEZI</name>
<dbReference type="Proteomes" id="UP001286456">
    <property type="component" value="Unassembled WGS sequence"/>
</dbReference>
<feature type="transmembrane region" description="Helical" evidence="19">
    <location>
        <begin position="651"/>
        <end position="671"/>
    </location>
</feature>
<evidence type="ECO:0000256" key="7">
    <source>
        <dbReference type="ARBA" id="ARBA00022676"/>
    </source>
</evidence>
<evidence type="ECO:0000256" key="5">
    <source>
        <dbReference type="ARBA" id="ARBA00013225"/>
    </source>
</evidence>
<feature type="transmembrane region" description="Helical" evidence="19">
    <location>
        <begin position="610"/>
        <end position="631"/>
    </location>
</feature>
<evidence type="ECO:0000256" key="6">
    <source>
        <dbReference type="ARBA" id="ARBA00017659"/>
    </source>
</evidence>
<dbReference type="EC" id="2.7.8.15" evidence="5"/>
<feature type="transmembrane region" description="Helical" evidence="19">
    <location>
        <begin position="415"/>
        <end position="437"/>
    </location>
</feature>
<dbReference type="Pfam" id="PF00953">
    <property type="entry name" value="Glycos_transf_4"/>
    <property type="match status" value="1"/>
</dbReference>
<dbReference type="GO" id="GO:0006488">
    <property type="term" value="P:dolichol-linked oligosaccharide biosynthetic process"/>
    <property type="evidence" value="ECO:0007669"/>
    <property type="project" value="InterPro"/>
</dbReference>
<dbReference type="AlphaFoldDB" id="A0AAE0IFQ0"/>
<evidence type="ECO:0000256" key="19">
    <source>
        <dbReference type="SAM" id="Phobius"/>
    </source>
</evidence>
<dbReference type="GO" id="GO:0005789">
    <property type="term" value="C:endoplasmic reticulum membrane"/>
    <property type="evidence" value="ECO:0007669"/>
    <property type="project" value="UniProtKB-SubCell"/>
</dbReference>
<evidence type="ECO:0000256" key="16">
    <source>
        <dbReference type="ARBA" id="ARBA00033238"/>
    </source>
</evidence>
<accession>A0AAE0IFQ0</accession>
<feature type="transmembrane region" description="Helical" evidence="19">
    <location>
        <begin position="586"/>
        <end position="603"/>
    </location>
</feature>
<proteinExistence type="inferred from homology"/>
<reference evidence="21" key="2">
    <citation type="submission" date="2023-06" db="EMBL/GenBank/DDBJ databases">
        <authorList>
            <consortium name="Lawrence Berkeley National Laboratory"/>
            <person name="Haridas S."/>
            <person name="Hensen N."/>
            <person name="Bonometti L."/>
            <person name="Westerberg I."/>
            <person name="Brannstrom I.O."/>
            <person name="Guillou S."/>
            <person name="Cros-Aarteil S."/>
            <person name="Calhoun S."/>
            <person name="Kuo A."/>
            <person name="Mondo S."/>
            <person name="Pangilinan J."/>
            <person name="Riley R."/>
            <person name="Labutti K."/>
            <person name="Andreopoulos B."/>
            <person name="Lipzen A."/>
            <person name="Chen C."/>
            <person name="Yanf M."/>
            <person name="Daum C."/>
            <person name="Ng V."/>
            <person name="Clum A."/>
            <person name="Steindorff A."/>
            <person name="Ohm R."/>
            <person name="Martin F."/>
            <person name="Silar P."/>
            <person name="Natvig D."/>
            <person name="Lalanne C."/>
            <person name="Gautier V."/>
            <person name="Ament-Velasquez S.L."/>
            <person name="Kruys A."/>
            <person name="Hutchinson M.I."/>
            <person name="Powell A.J."/>
            <person name="Barry K."/>
            <person name="Miller A.N."/>
            <person name="Grigoriev I.V."/>
            <person name="Debuchy R."/>
            <person name="Gladieux P."/>
            <person name="Thoren M.H."/>
            <person name="Johannesson H."/>
        </authorList>
    </citation>
    <scope>NUCLEOTIDE SEQUENCE</scope>
    <source>
        <strain evidence="21">SMH4131-1</strain>
    </source>
</reference>
<evidence type="ECO:0000256" key="13">
    <source>
        <dbReference type="ARBA" id="ARBA00022989"/>
    </source>
</evidence>
<keyword evidence="9 19" id="KW-0812">Transmembrane</keyword>
<evidence type="ECO:0000256" key="1">
    <source>
        <dbReference type="ARBA" id="ARBA00001946"/>
    </source>
</evidence>
<evidence type="ECO:0000313" key="21">
    <source>
        <dbReference type="EMBL" id="KAK3324280.1"/>
    </source>
</evidence>
<comment type="similarity">
    <text evidence="4">Belongs to the glycosyltransferase 4 family.</text>
</comment>
<dbReference type="GO" id="GO:0016757">
    <property type="term" value="F:glycosyltransferase activity"/>
    <property type="evidence" value="ECO:0007669"/>
    <property type="project" value="UniProtKB-KW"/>
</dbReference>
<dbReference type="GO" id="GO:0046872">
    <property type="term" value="F:metal ion binding"/>
    <property type="evidence" value="ECO:0007669"/>
    <property type="project" value="UniProtKB-KW"/>
</dbReference>
<comment type="function">
    <text evidence="17">UDP-N-acetylglucosamine--dolichyl-phosphate N-acetylglucosaminephosphotransferase that operates in the biosynthetic pathway of dolichol-linked oligosaccharides, the glycan precursors employed in protein asparagine (N)-glycosylation. The assembly of dolichol-linked oligosaccharides begins on the cytosolic side of the endoplasmic reticulum membrane and finishes in its lumen. The sequential addition of sugars to dolichol pyrophosphate produces dolichol-linked oligosaccharides containing fourteen sugars, including two GlcNAcs, nine mannoses and three glucoses. Once assembled, the oligosaccharide is transferred from the lipid to nascent proteins by oligosaccharyltransferases. Catalyzes the initial step of dolichol-linked oligosaccharide biosynthesis, transfering GlcNAc-1-P from cytosolic UDP-GlcNAc onto the carrier lipid dolichyl phosphate (P-dolichol), yielding GlcNAc-P-P-dolichol embedded in the cytoplasmic leaflet of the endoplasmic reticulum membrane.</text>
</comment>
<dbReference type="PANTHER" id="PTHR10571:SF0">
    <property type="entry name" value="UDP-N-ACETYLGLUCOSAMINE--DOLICHYL-PHOSPHATE N-ACETYLGLUCOSAMINEPHOSPHOTRANSFERASE"/>
    <property type="match status" value="1"/>
</dbReference>
<feature type="transmembrane region" description="Helical" evidence="19">
    <location>
        <begin position="550"/>
        <end position="566"/>
    </location>
</feature>
<evidence type="ECO:0000256" key="8">
    <source>
        <dbReference type="ARBA" id="ARBA00022679"/>
    </source>
</evidence>
<evidence type="ECO:0000256" key="3">
    <source>
        <dbReference type="ARBA" id="ARBA00004922"/>
    </source>
</evidence>
<feature type="transmembrane region" description="Helical" evidence="19">
    <location>
        <begin position="683"/>
        <end position="708"/>
    </location>
</feature>
<dbReference type="PROSITE" id="PS51184">
    <property type="entry name" value="JMJC"/>
    <property type="match status" value="1"/>
</dbReference>
<feature type="transmembrane region" description="Helical" evidence="19">
    <location>
        <begin position="519"/>
        <end position="538"/>
    </location>
</feature>
<evidence type="ECO:0000256" key="15">
    <source>
        <dbReference type="ARBA" id="ARBA00029567"/>
    </source>
</evidence>
<evidence type="ECO:0000256" key="12">
    <source>
        <dbReference type="ARBA" id="ARBA00022842"/>
    </source>
</evidence>
<dbReference type="EMBL" id="JAUEPO010000004">
    <property type="protein sequence ID" value="KAK3324280.1"/>
    <property type="molecule type" value="Genomic_DNA"/>
</dbReference>
<evidence type="ECO:0000313" key="22">
    <source>
        <dbReference type="Proteomes" id="UP001286456"/>
    </source>
</evidence>
<feature type="transmembrane region" description="Helical" evidence="19">
    <location>
        <begin position="458"/>
        <end position="480"/>
    </location>
</feature>
<reference evidence="21" key="1">
    <citation type="journal article" date="2023" name="Mol. Phylogenet. Evol.">
        <title>Genome-scale phylogeny and comparative genomics of the fungal order Sordariales.</title>
        <authorList>
            <person name="Hensen N."/>
            <person name="Bonometti L."/>
            <person name="Westerberg I."/>
            <person name="Brannstrom I.O."/>
            <person name="Guillou S."/>
            <person name="Cros-Aarteil S."/>
            <person name="Calhoun S."/>
            <person name="Haridas S."/>
            <person name="Kuo A."/>
            <person name="Mondo S."/>
            <person name="Pangilinan J."/>
            <person name="Riley R."/>
            <person name="LaButti K."/>
            <person name="Andreopoulos B."/>
            <person name="Lipzen A."/>
            <person name="Chen C."/>
            <person name="Yan M."/>
            <person name="Daum C."/>
            <person name="Ng V."/>
            <person name="Clum A."/>
            <person name="Steindorff A."/>
            <person name="Ohm R.A."/>
            <person name="Martin F."/>
            <person name="Silar P."/>
            <person name="Natvig D.O."/>
            <person name="Lalanne C."/>
            <person name="Gautier V."/>
            <person name="Ament-Velasquez S.L."/>
            <person name="Kruys A."/>
            <person name="Hutchinson M.I."/>
            <person name="Powell A.J."/>
            <person name="Barry K."/>
            <person name="Miller A.N."/>
            <person name="Grigoriev I.V."/>
            <person name="Debuchy R."/>
            <person name="Gladieux P."/>
            <person name="Hiltunen Thoren M."/>
            <person name="Johannesson H."/>
        </authorList>
    </citation>
    <scope>NUCLEOTIDE SEQUENCE</scope>
    <source>
        <strain evidence="21">SMH4131-1</strain>
    </source>
</reference>
<comment type="caution">
    <text evidence="21">The sequence shown here is derived from an EMBL/GenBank/DDBJ whole genome shotgun (WGS) entry which is preliminary data.</text>
</comment>
<evidence type="ECO:0000256" key="9">
    <source>
        <dbReference type="ARBA" id="ARBA00022692"/>
    </source>
</evidence>
<evidence type="ECO:0000259" key="20">
    <source>
        <dbReference type="PROSITE" id="PS51184"/>
    </source>
</evidence>
<feature type="domain" description="JmjC" evidence="20">
    <location>
        <begin position="210"/>
        <end position="395"/>
    </location>
</feature>
<comment type="pathway">
    <text evidence="3">Protein modification; protein glycosylation.</text>
</comment>
<comment type="catalytic activity">
    <reaction evidence="18">
        <text>a di-trans,poly-cis-dolichyl phosphate + UDP-N-acetyl-alpha-D-glucosamine = an N-acetyl-alpha-D-glucosaminyl-diphospho-di-trans,poly-cis-dolichol + UMP</text>
        <dbReference type="Rhea" id="RHEA:13289"/>
        <dbReference type="Rhea" id="RHEA-COMP:19498"/>
        <dbReference type="Rhea" id="RHEA-COMP:19507"/>
        <dbReference type="ChEBI" id="CHEBI:57683"/>
        <dbReference type="ChEBI" id="CHEBI:57705"/>
        <dbReference type="ChEBI" id="CHEBI:57865"/>
        <dbReference type="ChEBI" id="CHEBI:58427"/>
        <dbReference type="EC" id="2.7.8.15"/>
    </reaction>
    <physiologicalReaction direction="left-to-right" evidence="18">
        <dbReference type="Rhea" id="RHEA:13290"/>
    </physiologicalReaction>
</comment>
<dbReference type="InterPro" id="IPR003347">
    <property type="entry name" value="JmjC_dom"/>
</dbReference>
<evidence type="ECO:0000256" key="14">
    <source>
        <dbReference type="ARBA" id="ARBA00023136"/>
    </source>
</evidence>
<keyword evidence="11" id="KW-0256">Endoplasmic reticulum</keyword>
<dbReference type="PANTHER" id="PTHR10571">
    <property type="entry name" value="UDP-N-ACETYLGLUCOSAMINE--DOLICHYL-PHOSPHATE N-ACETYLGLUCOSAMINEPHOSPHOTRANSFERASE"/>
    <property type="match status" value="1"/>
</dbReference>
<evidence type="ECO:0000256" key="18">
    <source>
        <dbReference type="ARBA" id="ARBA00045078"/>
    </source>
</evidence>
<keyword evidence="13 19" id="KW-1133">Transmembrane helix</keyword>
<dbReference type="InterPro" id="IPR000715">
    <property type="entry name" value="Glycosyl_transferase_4"/>
</dbReference>
<keyword evidence="12" id="KW-0460">Magnesium</keyword>
<evidence type="ECO:0000256" key="11">
    <source>
        <dbReference type="ARBA" id="ARBA00022824"/>
    </source>
</evidence>
<dbReference type="SUPFAM" id="SSF51197">
    <property type="entry name" value="Clavaminate synthase-like"/>
    <property type="match status" value="1"/>
</dbReference>
<keyword evidence="14 19" id="KW-0472">Membrane</keyword>
<keyword evidence="8 21" id="KW-0808">Transferase</keyword>
<sequence>MSTSEATLDSMVKTLDLALILAGAAGEQRGRRWIDKSFSLLEDAWRISKMDDGDTNSAGQYPRPQKRRRVLDEKACAGPWEDTPSFSITEAFTPPIKRPIRRTHAISLEAFQAHMNTPRPDGSPRGPAPLVIFGLTDDWPARTTRPWNKPAYLLSRTFDGKRLVPVEIGRSYVDDGWGQKIISFGDFLHDYIDPSDSTQTVTSNPQNKTGYLAQHQLFTQLPRLRDDILIPDYCYTAPPGHPTDPSQDQPELDTPQLNAWFGPGGTITPLHTDPYHNLLVQVVGRKYVRLYAPEETARMRARGKEGGVEMGNTSEIDVGVLEGWDEKGEDDGGDDDGREELRQLPYVECILEPGDTLAGDYARRPWTDNDTDIITVTMTTPSTALSRTENLSLLALTAACVAILANTFQGDGEPLVASLALSGLAFSATFAMIRWLGPTFIKSGLKGVDMSKHHKKELPECMGAICAVVYLLVVIVFIPFPFYKDIVAATSGGGNRDVVLEVEHLQQGRFLHRFPHSKLASYLSAIISLQSITMLGIGDDLFDIRWRHKFFIPAFASIPLLVVYFVDFDVTSIVIPIPLQPYLGELFDLGVLYYVYMACVAIFSPNSINILAGINGIEVSQSIVIALLLAFNDCLYLLTPYPHPATDSHLFSLYFLLPFLGVSFALLWYNWYPARVFVGDTYCYFAGMVFVVVSILGHFSKTLILLLIPQGVNFVYSVPQLFGLVPCPRHRLPRFNARTGLLEPSITPWTPERQPKRPVAWALKLLGKLRLLQVTLDDKGNFVETSNFTIINLWLVWRGPLREDRLAWELTAVQAVFGLFGLFVRHRLALLVFKEDNWGITGSV</sequence>
<dbReference type="InterPro" id="IPR033895">
    <property type="entry name" value="GPT"/>
</dbReference>
<dbReference type="InterPro" id="IPR041667">
    <property type="entry name" value="Cupin_8"/>
</dbReference>
<comment type="subcellular location">
    <subcellularLocation>
        <location evidence="2">Endoplasmic reticulum membrane</location>
        <topology evidence="2">Multi-pass membrane protein</topology>
    </subcellularLocation>
</comment>
<organism evidence="21 22">
    <name type="scientific">Cercophora scortea</name>
    <dbReference type="NCBI Taxonomy" id="314031"/>
    <lineage>
        <taxon>Eukaryota</taxon>
        <taxon>Fungi</taxon>
        <taxon>Dikarya</taxon>
        <taxon>Ascomycota</taxon>
        <taxon>Pezizomycotina</taxon>
        <taxon>Sordariomycetes</taxon>
        <taxon>Sordariomycetidae</taxon>
        <taxon>Sordariales</taxon>
        <taxon>Lasiosphaeriaceae</taxon>
        <taxon>Cercophora</taxon>
    </lineage>
</organism>
<protein>
    <recommendedName>
        <fullName evidence="6">UDP-N-acetylglucosamine--dolichyl-phosphate N-acetylglucosaminephosphotransferase</fullName>
        <ecNumber evidence="5">2.7.8.15</ecNumber>
    </recommendedName>
    <alternativeName>
        <fullName evidence="15">GlcNAc-1-P transferase</fullName>
    </alternativeName>
    <alternativeName>
        <fullName evidence="16">N-acetylglucosamine-1-phosphate transferase</fullName>
    </alternativeName>
</protein>
<evidence type="ECO:0000256" key="2">
    <source>
        <dbReference type="ARBA" id="ARBA00004477"/>
    </source>
</evidence>
<dbReference type="CDD" id="cd06855">
    <property type="entry name" value="GT_GPT_euk"/>
    <property type="match status" value="1"/>
</dbReference>
<gene>
    <name evidence="21" type="ORF">B0T19DRAFT_443700</name>
</gene>
<dbReference type="Gene3D" id="2.60.120.650">
    <property type="entry name" value="Cupin"/>
    <property type="match status" value="1"/>
</dbReference>
<evidence type="ECO:0000256" key="4">
    <source>
        <dbReference type="ARBA" id="ARBA00009317"/>
    </source>
</evidence>
<dbReference type="GO" id="GO:0003975">
    <property type="term" value="F:UDP-N-acetylglucosamine-dolichyl-phosphate N-acetylglucosaminephosphotransferase activity"/>
    <property type="evidence" value="ECO:0007669"/>
    <property type="project" value="UniProtKB-EC"/>
</dbReference>
<evidence type="ECO:0000256" key="10">
    <source>
        <dbReference type="ARBA" id="ARBA00022723"/>
    </source>
</evidence>
<keyword evidence="10" id="KW-0479">Metal-binding</keyword>
<keyword evidence="7" id="KW-0328">Glycosyltransferase</keyword>
<comment type="cofactor">
    <cofactor evidence="1">
        <name>Mg(2+)</name>
        <dbReference type="ChEBI" id="CHEBI:18420"/>
    </cofactor>
</comment>